<proteinExistence type="predicted"/>
<sequence length="306" mass="33907">MAVWVIREPGNGIALRFEAPLAVEGRERISNVLQQANDPCDGIDLISPTRKELIGEDVIALKALDQDLRFHLFLFAYHLLSMSSPTSVSLSGGKICFNSHCNEVIPDHTPPRKKGGWRLRSGEIAELCDRCSCVFRLLSLSLSLLLFFSCARVFFRFPIAALLSKGLSARRFTLMLLVGGTVRRVASLQSDLQQRLSYEFDRPGNIEKLAPGGRLSISAHEKKFEELPERIMSGGHNNIVQDRYAHGSTVTFSRIDPEGKLVMGFRKASSGSTEQVGYCDLSIARFAVPVHTGTPSSARYGMVCRY</sequence>
<dbReference type="PANTHER" id="PTHR46245:SF10">
    <property type="entry name" value="B3 DOMAIN-CONTAINING TRANSCRIPTION FACTOR VAL3"/>
    <property type="match status" value="1"/>
</dbReference>
<evidence type="ECO:0000313" key="1">
    <source>
        <dbReference type="EMBL" id="RZR73872.1"/>
    </source>
</evidence>
<protein>
    <submittedName>
        <fullName evidence="1">Uncharacterized protein</fullName>
    </submittedName>
</protein>
<accession>A0A445MHX3</accession>
<gene>
    <name evidence="1" type="ORF">BHM03_00029081</name>
</gene>
<dbReference type="AlphaFoldDB" id="A0A445MHX3"/>
<name>A0A445MHX3_ENSVE</name>
<organism evidence="1">
    <name type="scientific">Ensete ventricosum</name>
    <name type="common">Abyssinian banana</name>
    <name type="synonym">Musa ensete</name>
    <dbReference type="NCBI Taxonomy" id="4639"/>
    <lineage>
        <taxon>Eukaryota</taxon>
        <taxon>Viridiplantae</taxon>
        <taxon>Streptophyta</taxon>
        <taxon>Embryophyta</taxon>
        <taxon>Tracheophyta</taxon>
        <taxon>Spermatophyta</taxon>
        <taxon>Magnoliopsida</taxon>
        <taxon>Liliopsida</taxon>
        <taxon>Zingiberales</taxon>
        <taxon>Musaceae</taxon>
        <taxon>Ensete</taxon>
    </lineage>
</organism>
<dbReference type="PANTHER" id="PTHR46245">
    <property type="entry name" value="B3 DOMAIN-CONTAINING PROTEIN OS07G0563300"/>
    <property type="match status" value="1"/>
</dbReference>
<dbReference type="Proteomes" id="UP000290560">
    <property type="component" value="Unassembled WGS sequence"/>
</dbReference>
<reference evidence="1" key="1">
    <citation type="journal article" date="2018" name="Data Brief">
        <title>Genome sequence data from 17 accessions of Ensete ventricosum, a staple food crop for millions in Ethiopia.</title>
        <authorList>
            <person name="Yemataw Z."/>
            <person name="Muzemil S."/>
            <person name="Ambachew D."/>
            <person name="Tripathi L."/>
            <person name="Tesfaye K."/>
            <person name="Chala A."/>
            <person name="Farbos A."/>
            <person name="O'Neill P."/>
            <person name="Moore K."/>
            <person name="Grant M."/>
            <person name="Studholme D.J."/>
        </authorList>
    </citation>
    <scope>NUCLEOTIDE SEQUENCE [LARGE SCALE GENOMIC DNA]</scope>
    <source>
        <tissue evidence="1">Leaf</tissue>
    </source>
</reference>
<feature type="non-terminal residue" evidence="1">
    <location>
        <position position="306"/>
    </location>
</feature>
<dbReference type="EMBL" id="KV876042">
    <property type="protein sequence ID" value="RZR73872.1"/>
    <property type="molecule type" value="Genomic_DNA"/>
</dbReference>